<keyword evidence="3" id="KW-1185">Reference proteome</keyword>
<dbReference type="EMBL" id="JAGIOO010000001">
    <property type="protein sequence ID" value="MBP2473847.1"/>
    <property type="molecule type" value="Genomic_DNA"/>
</dbReference>
<name>A0ABS5AC29_9PSEU</name>
<proteinExistence type="predicted"/>
<dbReference type="Proteomes" id="UP001519363">
    <property type="component" value="Unassembled WGS sequence"/>
</dbReference>
<sequence>MRPPLALVLLTVALTACGPGQTGDKPMPTPTPVEVELDLYSGRPNPTWTLTTTQSTELRERLEALPTTASTPPPDNLGYRGFLVRLSTNTPPTRVHRAVHQPDGTTRDAADRTLERWLLDTGRTALPADVVNEVAKELG</sequence>
<dbReference type="RefSeq" id="WP_209706908.1">
    <property type="nucleotide sequence ID" value="NZ_JAGIOO010000001.1"/>
</dbReference>
<reference evidence="2 3" key="1">
    <citation type="submission" date="2021-03" db="EMBL/GenBank/DDBJ databases">
        <title>Sequencing the genomes of 1000 actinobacteria strains.</title>
        <authorList>
            <person name="Klenk H.-P."/>
        </authorList>
    </citation>
    <scope>NUCLEOTIDE SEQUENCE [LARGE SCALE GENOMIC DNA]</scope>
    <source>
        <strain evidence="2 3">DSM 44580</strain>
    </source>
</reference>
<evidence type="ECO:0000313" key="2">
    <source>
        <dbReference type="EMBL" id="MBP2473847.1"/>
    </source>
</evidence>
<protein>
    <submittedName>
        <fullName evidence="2">Uncharacterized protein</fullName>
    </submittedName>
</protein>
<organism evidence="2 3">
    <name type="scientific">Crossiella equi</name>
    <dbReference type="NCBI Taxonomy" id="130796"/>
    <lineage>
        <taxon>Bacteria</taxon>
        <taxon>Bacillati</taxon>
        <taxon>Actinomycetota</taxon>
        <taxon>Actinomycetes</taxon>
        <taxon>Pseudonocardiales</taxon>
        <taxon>Pseudonocardiaceae</taxon>
        <taxon>Crossiella</taxon>
    </lineage>
</organism>
<dbReference type="PROSITE" id="PS51257">
    <property type="entry name" value="PROKAR_LIPOPROTEIN"/>
    <property type="match status" value="1"/>
</dbReference>
<feature type="signal peptide" evidence="1">
    <location>
        <begin position="1"/>
        <end position="22"/>
    </location>
</feature>
<comment type="caution">
    <text evidence="2">The sequence shown here is derived from an EMBL/GenBank/DDBJ whole genome shotgun (WGS) entry which is preliminary data.</text>
</comment>
<keyword evidence="1" id="KW-0732">Signal</keyword>
<feature type="chain" id="PRO_5046582046" evidence="1">
    <location>
        <begin position="23"/>
        <end position="139"/>
    </location>
</feature>
<evidence type="ECO:0000313" key="3">
    <source>
        <dbReference type="Proteomes" id="UP001519363"/>
    </source>
</evidence>
<accession>A0ABS5AC29</accession>
<gene>
    <name evidence="2" type="ORF">JOF53_002719</name>
</gene>
<evidence type="ECO:0000256" key="1">
    <source>
        <dbReference type="SAM" id="SignalP"/>
    </source>
</evidence>